<accession>A0A4T0FLQ4</accession>
<dbReference type="GO" id="GO:0008270">
    <property type="term" value="F:zinc ion binding"/>
    <property type="evidence" value="ECO:0007669"/>
    <property type="project" value="TreeGrafter"/>
</dbReference>
<dbReference type="GO" id="GO:0009986">
    <property type="term" value="C:cell surface"/>
    <property type="evidence" value="ECO:0007669"/>
    <property type="project" value="TreeGrafter"/>
</dbReference>
<dbReference type="GO" id="GO:0008237">
    <property type="term" value="F:metallopeptidase activity"/>
    <property type="evidence" value="ECO:0007669"/>
    <property type="project" value="InterPro"/>
</dbReference>
<dbReference type="AlphaFoldDB" id="A0A4T0FLQ4"/>
<dbReference type="InterPro" id="IPR029482">
    <property type="entry name" value="HRXXH"/>
</dbReference>
<dbReference type="PANTHER" id="PTHR39399:SF1">
    <property type="entry name" value="PROTEIN ZPS1"/>
    <property type="match status" value="1"/>
</dbReference>
<feature type="region of interest" description="Disordered" evidence="1">
    <location>
        <begin position="232"/>
        <end position="280"/>
    </location>
</feature>
<evidence type="ECO:0000256" key="2">
    <source>
        <dbReference type="SAM" id="SignalP"/>
    </source>
</evidence>
<evidence type="ECO:0000259" key="3">
    <source>
        <dbReference type="Pfam" id="PF13933"/>
    </source>
</evidence>
<name>A0A4T0FLQ4_9BASI</name>
<comment type="caution">
    <text evidence="4">The sequence shown here is derived from an EMBL/GenBank/DDBJ whole genome shotgun (WGS) entry which is preliminary data.</text>
</comment>
<keyword evidence="2" id="KW-0732">Signal</keyword>
<evidence type="ECO:0000313" key="4">
    <source>
        <dbReference type="EMBL" id="TIA88374.1"/>
    </source>
</evidence>
<dbReference type="Proteomes" id="UP000310189">
    <property type="component" value="Unassembled WGS sequence"/>
</dbReference>
<dbReference type="GO" id="GO:0005178">
    <property type="term" value="F:integrin binding"/>
    <property type="evidence" value="ECO:0007669"/>
    <property type="project" value="TreeGrafter"/>
</dbReference>
<feature type="signal peptide" evidence="2">
    <location>
        <begin position="1"/>
        <end position="16"/>
    </location>
</feature>
<organism evidence="4 5">
    <name type="scientific">Wallemia hederae</name>
    <dbReference type="NCBI Taxonomy" id="1540922"/>
    <lineage>
        <taxon>Eukaryota</taxon>
        <taxon>Fungi</taxon>
        <taxon>Dikarya</taxon>
        <taxon>Basidiomycota</taxon>
        <taxon>Wallemiomycotina</taxon>
        <taxon>Wallemiomycetes</taxon>
        <taxon>Wallemiales</taxon>
        <taxon>Wallemiaceae</taxon>
        <taxon>Wallemia</taxon>
    </lineage>
</organism>
<evidence type="ECO:0000313" key="5">
    <source>
        <dbReference type="Proteomes" id="UP000310189"/>
    </source>
</evidence>
<dbReference type="OrthoDB" id="4689212at2759"/>
<dbReference type="SUPFAM" id="SSF55486">
    <property type="entry name" value="Metalloproteases ('zincins'), catalytic domain"/>
    <property type="match status" value="1"/>
</dbReference>
<feature type="compositionally biased region" description="Basic and acidic residues" evidence="1">
    <location>
        <begin position="270"/>
        <end position="280"/>
    </location>
</feature>
<keyword evidence="5" id="KW-1185">Reference proteome</keyword>
<dbReference type="EMBL" id="SPNW01000039">
    <property type="protein sequence ID" value="TIA88374.1"/>
    <property type="molecule type" value="Genomic_DNA"/>
</dbReference>
<evidence type="ECO:0000256" key="1">
    <source>
        <dbReference type="SAM" id="MobiDB-lite"/>
    </source>
</evidence>
<dbReference type="GO" id="GO:0009277">
    <property type="term" value="C:fungal-type cell wall"/>
    <property type="evidence" value="ECO:0007669"/>
    <property type="project" value="TreeGrafter"/>
</dbReference>
<sequence length="280" mass="30204">MKNFVTLGALASVALAAPFDHAQWVNPDYTSRVSIHESCNATQTIQLEKALDDFERFSHNAQSYLQRAGGEDELVDKYFGTSSHPENAPIAAGIFDNLSNGDKAGAALRCDDPDGLCALYEGHYAGHYRGTNSTLETVICDLSFETRKPIEQVCALGHLVPDADAGLFWGIDFVHRMSHLPIVAGGSVGHTADDYSASLDLAQNNASEAAWNMKTLQYFALDAWAHTFAVPGEGCDEYPNPNEEPTPTEPEPEPESSPTGDAPVACHTHANGEEHCVALE</sequence>
<dbReference type="PANTHER" id="PTHR39399">
    <property type="entry name" value="PROTEIN ZPS1"/>
    <property type="match status" value="1"/>
</dbReference>
<dbReference type="InterPro" id="IPR039124">
    <property type="entry name" value="PRA1-like"/>
</dbReference>
<dbReference type="Pfam" id="PF13933">
    <property type="entry name" value="HRXXH"/>
    <property type="match status" value="1"/>
</dbReference>
<protein>
    <recommendedName>
        <fullName evidence="3">Putative peptidase domain-containing protein</fullName>
    </recommendedName>
</protein>
<dbReference type="GO" id="GO:0005576">
    <property type="term" value="C:extracellular region"/>
    <property type="evidence" value="ECO:0007669"/>
    <property type="project" value="TreeGrafter"/>
</dbReference>
<feature type="chain" id="PRO_5020990990" description="Putative peptidase domain-containing protein" evidence="2">
    <location>
        <begin position="17"/>
        <end position="280"/>
    </location>
</feature>
<gene>
    <name evidence="4" type="ORF">E3P99_02649</name>
</gene>
<dbReference type="InterPro" id="IPR024079">
    <property type="entry name" value="MetalloPept_cat_dom_sf"/>
</dbReference>
<proteinExistence type="predicted"/>
<reference evidence="4 5" key="1">
    <citation type="submission" date="2019-03" db="EMBL/GenBank/DDBJ databases">
        <title>Sequencing 23 genomes of Wallemia ichthyophaga.</title>
        <authorList>
            <person name="Gostincar C."/>
        </authorList>
    </citation>
    <scope>NUCLEOTIDE SEQUENCE [LARGE SCALE GENOMIC DNA]</scope>
    <source>
        <strain evidence="4 5">EXF-5753</strain>
    </source>
</reference>
<feature type="domain" description="Putative peptidase" evidence="3">
    <location>
        <begin position="25"/>
        <end position="235"/>
    </location>
</feature>
<dbReference type="Gene3D" id="3.40.390.10">
    <property type="entry name" value="Collagenase (Catalytic Domain)"/>
    <property type="match status" value="1"/>
</dbReference>